<evidence type="ECO:0000256" key="6">
    <source>
        <dbReference type="ARBA" id="ARBA00023170"/>
    </source>
</evidence>
<feature type="domain" description="PAC" evidence="8">
    <location>
        <begin position="597"/>
        <end position="649"/>
    </location>
</feature>
<dbReference type="Proteomes" id="UP001189429">
    <property type="component" value="Unassembled WGS sequence"/>
</dbReference>
<evidence type="ECO:0000313" key="9">
    <source>
        <dbReference type="EMBL" id="CAK0908113.1"/>
    </source>
</evidence>
<feature type="domain" description="PAC" evidence="8">
    <location>
        <begin position="851"/>
        <end position="897"/>
    </location>
</feature>
<evidence type="ECO:0000256" key="3">
    <source>
        <dbReference type="ARBA" id="ARBA00022553"/>
    </source>
</evidence>
<sequence>DITSLRTSLNDSRTAAEDLLCLIETSQAAVFGISADGHVTEWNKMAAELTQFTTEEAVGKLLVDQIIPQEFKKEVQAMLTAASEGSEIVNFELPLIKKDETRITILLNVRARRNANGDFRGLIGVGKDITELRKTLTESKAIAEDLSRLIESANAPIFGINVDGRVTEWNAKAAELTKFPKEETLGRLLVADFISVEHQERVQAVLTSACKGLEVTNFELPLLTKDGQHIDILLNTTTRRDADGLVTGVVGVGQDNTAMRKALNESKTVAEDLSRLIETANAPIFGVSVNGRVTEWNTKAAELTKYSKEETMGQQLVERFITPDYQQEVQAVLTAACQGSETANFEFPLMTKDGHRIDILLNATTRRDANGTVTGVVGVGQDITEIHKALTESQTVAEDLSRLIETANAPIFGVSVDGHVTEWNAKAAELTKFPKEETMGQLLVDQFITPDYQQEVQAVLTAACRGSETANFEFPLMTKDGHRVHILLNATTRRDANGDVIGVVGVGQDITEIRKILTESKTVAEDLSRLIETANAPIFGVSVDGRVTEWNTKAAELTKYSKEETMGQLLVDKFITPDYQREVQAVLTAACQGSETANFEFPLMTKGGHRIDVLLNATTRRDANGDVTGVVGVGQDITEIRKVLTESKTVAEDLSRLIETANAPIFGVSVDGRVTEWNTKAAELTKYSKEETMGQLLVDKFITPDYQREVQAVLTAACQGSETANFEFPLMTKDGHRIDILLNATTRRDAKGTVTGVVGVGQDITEIQKVLTESKTVAEDLSRLIETANAPIFGVSVDGRVTEWNTKAAELTKYSKEETMGQQLVERFITPDYQREVQAVLTAACQGSETANFEFPLITKDDHRIDILLNATTRRDANGNVTGVVGVGQDIQLSERY</sequence>
<dbReference type="PANTHER" id="PTHR43304">
    <property type="entry name" value="PHYTOCHROME-LIKE PROTEIN CPH1"/>
    <property type="match status" value="1"/>
</dbReference>
<dbReference type="SUPFAM" id="SSF55785">
    <property type="entry name" value="PYP-like sensor domain (PAS domain)"/>
    <property type="match status" value="7"/>
</dbReference>
<organism evidence="9 10">
    <name type="scientific">Prorocentrum cordatum</name>
    <dbReference type="NCBI Taxonomy" id="2364126"/>
    <lineage>
        <taxon>Eukaryota</taxon>
        <taxon>Sar</taxon>
        <taxon>Alveolata</taxon>
        <taxon>Dinophyceae</taxon>
        <taxon>Prorocentrales</taxon>
        <taxon>Prorocentraceae</taxon>
        <taxon>Prorocentrum</taxon>
    </lineage>
</organism>
<dbReference type="PROSITE" id="PS50112">
    <property type="entry name" value="PAS"/>
    <property type="match status" value="7"/>
</dbReference>
<name>A0ABN9Y7Z2_9DINO</name>
<dbReference type="Pfam" id="PF00989">
    <property type="entry name" value="PAS"/>
    <property type="match status" value="7"/>
</dbReference>
<dbReference type="InterPro" id="IPR000014">
    <property type="entry name" value="PAS"/>
</dbReference>
<evidence type="ECO:0000256" key="2">
    <source>
        <dbReference type="ARBA" id="ARBA00012438"/>
    </source>
</evidence>
<dbReference type="InterPro" id="IPR013767">
    <property type="entry name" value="PAS_fold"/>
</dbReference>
<proteinExistence type="predicted"/>
<evidence type="ECO:0000256" key="1">
    <source>
        <dbReference type="ARBA" id="ARBA00000085"/>
    </source>
</evidence>
<feature type="domain" description="PAC" evidence="8">
    <location>
        <begin position="343"/>
        <end position="395"/>
    </location>
</feature>
<keyword evidence="4" id="KW-0808">Transferase</keyword>
<evidence type="ECO:0000259" key="7">
    <source>
        <dbReference type="PROSITE" id="PS50112"/>
    </source>
</evidence>
<feature type="domain" description="PAC" evidence="8">
    <location>
        <begin position="89"/>
        <end position="141"/>
    </location>
</feature>
<dbReference type="PRINTS" id="PR01033">
    <property type="entry name" value="PHYTOCHROME"/>
</dbReference>
<dbReference type="InterPro" id="IPR000700">
    <property type="entry name" value="PAS-assoc_C"/>
</dbReference>
<evidence type="ECO:0000256" key="4">
    <source>
        <dbReference type="ARBA" id="ARBA00022679"/>
    </source>
</evidence>
<dbReference type="Gene3D" id="3.30.450.20">
    <property type="entry name" value="PAS domain"/>
    <property type="match status" value="7"/>
</dbReference>
<protein>
    <recommendedName>
        <fullName evidence="2">histidine kinase</fullName>
        <ecNumber evidence="2">2.7.13.3</ecNumber>
    </recommendedName>
</protein>
<evidence type="ECO:0000259" key="8">
    <source>
        <dbReference type="PROSITE" id="PS50113"/>
    </source>
</evidence>
<dbReference type="PANTHER" id="PTHR43304:SF1">
    <property type="entry name" value="PAC DOMAIN-CONTAINING PROTEIN"/>
    <property type="match status" value="1"/>
</dbReference>
<feature type="domain" description="PAS" evidence="7">
    <location>
        <begin position="777"/>
        <end position="848"/>
    </location>
</feature>
<feature type="domain" description="PAS" evidence="7">
    <location>
        <begin position="142"/>
        <end position="213"/>
    </location>
</feature>
<dbReference type="EMBL" id="CAUYUJ010021955">
    <property type="protein sequence ID" value="CAK0908113.1"/>
    <property type="molecule type" value="Genomic_DNA"/>
</dbReference>
<dbReference type="EC" id="2.7.13.3" evidence="2"/>
<evidence type="ECO:0000256" key="5">
    <source>
        <dbReference type="ARBA" id="ARBA00022777"/>
    </source>
</evidence>
<feature type="domain" description="PAS" evidence="7">
    <location>
        <begin position="650"/>
        <end position="721"/>
    </location>
</feature>
<dbReference type="InterPro" id="IPR035965">
    <property type="entry name" value="PAS-like_dom_sf"/>
</dbReference>
<dbReference type="SMART" id="SM00091">
    <property type="entry name" value="PAS"/>
    <property type="match status" value="7"/>
</dbReference>
<feature type="domain" description="PAC" evidence="8">
    <location>
        <begin position="724"/>
        <end position="776"/>
    </location>
</feature>
<evidence type="ECO:0000313" key="10">
    <source>
        <dbReference type="Proteomes" id="UP001189429"/>
    </source>
</evidence>
<comment type="catalytic activity">
    <reaction evidence="1">
        <text>ATP + protein L-histidine = ADP + protein N-phospho-L-histidine.</text>
        <dbReference type="EC" id="2.7.13.3"/>
    </reaction>
</comment>
<dbReference type="InterPro" id="IPR001610">
    <property type="entry name" value="PAC"/>
</dbReference>
<feature type="domain" description="PAS" evidence="7">
    <location>
        <begin position="269"/>
        <end position="340"/>
    </location>
</feature>
<dbReference type="PROSITE" id="PS50113">
    <property type="entry name" value="PAC"/>
    <property type="match status" value="7"/>
</dbReference>
<feature type="domain" description="PAC" evidence="8">
    <location>
        <begin position="470"/>
        <end position="522"/>
    </location>
</feature>
<feature type="domain" description="PAS" evidence="7">
    <location>
        <begin position="523"/>
        <end position="594"/>
    </location>
</feature>
<feature type="domain" description="PAS" evidence="7">
    <location>
        <begin position="15"/>
        <end position="86"/>
    </location>
</feature>
<accession>A0ABN9Y7Z2</accession>
<dbReference type="InterPro" id="IPR001294">
    <property type="entry name" value="Phytochrome"/>
</dbReference>
<gene>
    <name evidence="9" type="ORF">PCOR1329_LOCUS82874</name>
</gene>
<dbReference type="SMART" id="SM00086">
    <property type="entry name" value="PAC"/>
    <property type="match status" value="7"/>
</dbReference>
<feature type="domain" description="PAS" evidence="7">
    <location>
        <begin position="396"/>
        <end position="467"/>
    </location>
</feature>
<feature type="domain" description="PAC" evidence="8">
    <location>
        <begin position="216"/>
        <end position="268"/>
    </location>
</feature>
<dbReference type="CDD" id="cd00130">
    <property type="entry name" value="PAS"/>
    <property type="match status" value="7"/>
</dbReference>
<reference evidence="9" key="1">
    <citation type="submission" date="2023-10" db="EMBL/GenBank/DDBJ databases">
        <authorList>
            <person name="Chen Y."/>
            <person name="Shah S."/>
            <person name="Dougan E. K."/>
            <person name="Thang M."/>
            <person name="Chan C."/>
        </authorList>
    </citation>
    <scope>NUCLEOTIDE SEQUENCE [LARGE SCALE GENOMIC DNA]</scope>
</reference>
<dbReference type="NCBIfam" id="TIGR00229">
    <property type="entry name" value="sensory_box"/>
    <property type="match status" value="7"/>
</dbReference>
<keyword evidence="6" id="KW-0675">Receptor</keyword>
<keyword evidence="5" id="KW-0418">Kinase</keyword>
<feature type="non-terminal residue" evidence="9">
    <location>
        <position position="1"/>
    </location>
</feature>
<keyword evidence="10" id="KW-1185">Reference proteome</keyword>
<comment type="caution">
    <text evidence="9">The sequence shown here is derived from an EMBL/GenBank/DDBJ whole genome shotgun (WGS) entry which is preliminary data.</text>
</comment>
<dbReference type="InterPro" id="IPR052162">
    <property type="entry name" value="Sensor_kinase/Photoreceptor"/>
</dbReference>
<keyword evidence="3" id="KW-0597">Phosphoprotein</keyword>